<proteinExistence type="predicted"/>
<dbReference type="EMBL" id="MAKX01000013">
    <property type="protein sequence ID" value="OCK42594.1"/>
    <property type="molecule type" value="Genomic_DNA"/>
</dbReference>
<keyword evidence="3" id="KW-1185">Reference proteome</keyword>
<sequence>MKKYIFLLFLALSVFGSCNFKETTTTYYLIRHAEKDRSDATNRNPNLNKIGLKRAENWKNYFKDIDLDAVYSTNYNRTQQTATPTAKSKNLKILSYDPSSMFNDDFQKNTLGKTVLIVGHSNTTPAFANKILKSEIYKQMDDNDNASLFMISFKTSLDKNNTQVKRLKID</sequence>
<gene>
    <name evidence="2" type="ORF">BA195_10495</name>
</gene>
<dbReference type="OrthoDB" id="3296006at2"/>
<comment type="caution">
    <text evidence="2">The sequence shown here is derived from an EMBL/GenBank/DDBJ whole genome shotgun (WGS) entry which is preliminary data.</text>
</comment>
<dbReference type="InterPro" id="IPR029033">
    <property type="entry name" value="His_PPase_superfam"/>
</dbReference>
<feature type="chain" id="PRO_5008639904" evidence="1">
    <location>
        <begin position="21"/>
        <end position="170"/>
    </location>
</feature>
<evidence type="ECO:0000256" key="1">
    <source>
        <dbReference type="SAM" id="SignalP"/>
    </source>
</evidence>
<name>A0A1B9XYH1_9FLAO</name>
<evidence type="ECO:0000313" key="3">
    <source>
        <dbReference type="Proteomes" id="UP000093186"/>
    </source>
</evidence>
<dbReference type="RefSeq" id="WP_068705292.1">
    <property type="nucleotide sequence ID" value="NZ_JAUOSW010000003.1"/>
</dbReference>
<dbReference type="CDD" id="cd07067">
    <property type="entry name" value="HP_PGM_like"/>
    <property type="match status" value="1"/>
</dbReference>
<dbReference type="AlphaFoldDB" id="A0A1B9XYH1"/>
<keyword evidence="1" id="KW-0732">Signal</keyword>
<feature type="signal peptide" evidence="1">
    <location>
        <begin position="1"/>
        <end position="20"/>
    </location>
</feature>
<dbReference type="PROSITE" id="PS51257">
    <property type="entry name" value="PROKAR_LIPOPROTEIN"/>
    <property type="match status" value="1"/>
</dbReference>
<evidence type="ECO:0000313" key="2">
    <source>
        <dbReference type="EMBL" id="OCK42594.1"/>
    </source>
</evidence>
<dbReference type="STRING" id="447689.BA195_10495"/>
<protein>
    <submittedName>
        <fullName evidence="2">Phosphoglycerate mutase</fullName>
    </submittedName>
</protein>
<reference evidence="2 3" key="1">
    <citation type="submission" date="2016-06" db="EMBL/GenBank/DDBJ databases">
        <title>Draft Genome Sequence of Tenacibaculum soleae UCD-KL19.</title>
        <authorList>
            <person name="Eisen J.A."/>
            <person name="Coil D.A."/>
            <person name="Lujan K.M."/>
        </authorList>
    </citation>
    <scope>NUCLEOTIDE SEQUENCE [LARGE SCALE GENOMIC DNA]</scope>
    <source>
        <strain evidence="2 3">UCD-KL19</strain>
    </source>
</reference>
<organism evidence="2 3">
    <name type="scientific">Tenacibaculum soleae</name>
    <dbReference type="NCBI Taxonomy" id="447689"/>
    <lineage>
        <taxon>Bacteria</taxon>
        <taxon>Pseudomonadati</taxon>
        <taxon>Bacteroidota</taxon>
        <taxon>Flavobacteriia</taxon>
        <taxon>Flavobacteriales</taxon>
        <taxon>Flavobacteriaceae</taxon>
        <taxon>Tenacibaculum</taxon>
    </lineage>
</organism>
<accession>A0A1B9XYH1</accession>
<dbReference type="Pfam" id="PF00300">
    <property type="entry name" value="His_Phos_1"/>
    <property type="match status" value="1"/>
</dbReference>
<dbReference type="InterPro" id="IPR013078">
    <property type="entry name" value="His_Pase_superF_clade-1"/>
</dbReference>
<dbReference type="SUPFAM" id="SSF53254">
    <property type="entry name" value="Phosphoglycerate mutase-like"/>
    <property type="match status" value="1"/>
</dbReference>
<dbReference type="Proteomes" id="UP000093186">
    <property type="component" value="Unassembled WGS sequence"/>
</dbReference>
<dbReference type="Gene3D" id="3.40.50.1240">
    <property type="entry name" value="Phosphoglycerate mutase-like"/>
    <property type="match status" value="1"/>
</dbReference>